<dbReference type="Pfam" id="PF19055">
    <property type="entry name" value="ABC2_membrane_7"/>
    <property type="match status" value="1"/>
</dbReference>
<evidence type="ECO:0000259" key="11">
    <source>
        <dbReference type="PROSITE" id="PS50893"/>
    </source>
</evidence>
<sequence length="823" mass="90753">MTPESEDGSVPGAAGEGGVNDGAPPNGHLDASAPALPEDHAVPDGLHAMRRGDDSVVSDRMHSIRSVSDVDWPRTPTASKRRSTHLSHDANRSYAPSMSAPELSFSPLPHPTVVFTWRGVQYWVPAPAAVTGRRRFRCFRFGRRQADEAKQPEGNDEEKQASASDETNEEVGGVEPTAPMTEAPPPQLSNNAVDEESGMLALLMNVTGYSQPGRLTALCGSSGAGKSTLLDVLANRKTKGRIEGDIRSNGETVNYERLKHFMGYVEQRDLHISKQTVEEAVLFAARTRLPPDTPDETAREYTEHILTVMNLAPDRKRLVGSDEEANLSGVITSDARKRLSMAVEYAANAALYFLDEPTSGLDARSALRVIRAIRAMANNQRSVVAVIHQPSYEVFSAFDDLLLLRRGGRTVYFGELGDACTIMTDYFARNGADPIDDRSNPADYMLRVIGAGVSGRRPGDIKDWAEIWQQSPEAKAADANLDELVASSQGAEPLEYKPPNQKQQWRRLYYVTRRQLISYWRTPNYNFSRYVLAIALGLMIGLFFLKLPRNNSALDAYVSVLYLSLLYAVFLIQNVLTPTFQERSAFYREVASGTYHPVAYALAIGFAEFPYTIIGSVIYTLLVYFMVGYPATGYGYFLFMNILFSLYSVSLGQLLAALLSSQLVGVMLAGMLIPLQNIFSGFLAPYPEIPHWLWWAYYANPYRWALEGIVVSALTDLPFHCDAGEYGFFPLPPQFHGDCSDGGALPYGNVTSPATCQSAGVRVASGSVACCTYCPVTSGNQIIAKYGLHSNWRWIDIGAMCGFYALYRVATVLTLVYVRHLNR</sequence>
<feature type="transmembrane region" description="Helical" evidence="10">
    <location>
        <begin position="598"/>
        <end position="627"/>
    </location>
</feature>
<evidence type="ECO:0000256" key="2">
    <source>
        <dbReference type="ARBA" id="ARBA00014334"/>
    </source>
</evidence>
<dbReference type="InterPro" id="IPR003593">
    <property type="entry name" value="AAA+_ATPase"/>
</dbReference>
<evidence type="ECO:0000256" key="5">
    <source>
        <dbReference type="ARBA" id="ARBA00022741"/>
    </source>
</evidence>
<evidence type="ECO:0000256" key="4">
    <source>
        <dbReference type="ARBA" id="ARBA00022692"/>
    </source>
</evidence>
<evidence type="ECO:0000313" key="13">
    <source>
        <dbReference type="Proteomes" id="UP001301350"/>
    </source>
</evidence>
<feature type="domain" description="ABC transporter" evidence="11">
    <location>
        <begin position="188"/>
        <end position="432"/>
    </location>
</feature>
<dbReference type="GO" id="GO:0016887">
    <property type="term" value="F:ATP hydrolysis activity"/>
    <property type="evidence" value="ECO:0007669"/>
    <property type="project" value="InterPro"/>
</dbReference>
<feature type="compositionally biased region" description="Basic and acidic residues" evidence="9">
    <location>
        <begin position="50"/>
        <end position="62"/>
    </location>
</feature>
<evidence type="ECO:0000313" key="12">
    <source>
        <dbReference type="EMBL" id="KAK4535010.1"/>
    </source>
</evidence>
<dbReference type="GO" id="GO:0140359">
    <property type="term" value="F:ABC-type transporter activity"/>
    <property type="evidence" value="ECO:0007669"/>
    <property type="project" value="InterPro"/>
</dbReference>
<accession>A0AAV9IRT1</accession>
<evidence type="ECO:0000256" key="9">
    <source>
        <dbReference type="SAM" id="MobiDB-lite"/>
    </source>
</evidence>
<dbReference type="InterPro" id="IPR013525">
    <property type="entry name" value="ABC2_TM"/>
</dbReference>
<comment type="caution">
    <text evidence="12">The sequence shown here is derived from an EMBL/GenBank/DDBJ whole genome shotgun (WGS) entry which is preliminary data.</text>
</comment>
<dbReference type="SUPFAM" id="SSF52540">
    <property type="entry name" value="P-loop containing nucleoside triphosphate hydrolases"/>
    <property type="match status" value="1"/>
</dbReference>
<reference evidence="12 13" key="1">
    <citation type="submission" date="2022-07" db="EMBL/GenBank/DDBJ databases">
        <title>Genome-wide signatures of adaptation to extreme environments.</title>
        <authorList>
            <person name="Cho C.H."/>
            <person name="Yoon H.S."/>
        </authorList>
    </citation>
    <scope>NUCLEOTIDE SEQUENCE [LARGE SCALE GENOMIC DNA]</scope>
    <source>
        <strain evidence="12 13">DBV 063 E5</strain>
    </source>
</reference>
<feature type="transmembrane region" description="Helical" evidence="10">
    <location>
        <begin position="557"/>
        <end position="577"/>
    </location>
</feature>
<dbReference type="InterPro" id="IPR027417">
    <property type="entry name" value="P-loop_NTPase"/>
</dbReference>
<dbReference type="Pfam" id="PF00005">
    <property type="entry name" value="ABC_tran"/>
    <property type="match status" value="1"/>
</dbReference>
<dbReference type="Pfam" id="PF01061">
    <property type="entry name" value="ABC2_membrane"/>
    <property type="match status" value="1"/>
</dbReference>
<feature type="region of interest" description="Disordered" evidence="9">
    <location>
        <begin position="146"/>
        <end position="192"/>
    </location>
</feature>
<keyword evidence="6" id="KW-0067">ATP-binding</keyword>
<feature type="region of interest" description="Disordered" evidence="9">
    <location>
        <begin position="1"/>
        <end position="94"/>
    </location>
</feature>
<dbReference type="Gene3D" id="3.40.50.300">
    <property type="entry name" value="P-loop containing nucleotide triphosphate hydrolases"/>
    <property type="match status" value="1"/>
</dbReference>
<proteinExistence type="predicted"/>
<dbReference type="PROSITE" id="PS50893">
    <property type="entry name" value="ABC_TRANSPORTER_2"/>
    <property type="match status" value="1"/>
</dbReference>
<dbReference type="Proteomes" id="UP001301350">
    <property type="component" value="Unassembled WGS sequence"/>
</dbReference>
<dbReference type="PANTHER" id="PTHR19241">
    <property type="entry name" value="ATP-BINDING CASSETTE TRANSPORTER"/>
    <property type="match status" value="1"/>
</dbReference>
<dbReference type="GO" id="GO:0016020">
    <property type="term" value="C:membrane"/>
    <property type="evidence" value="ECO:0007669"/>
    <property type="project" value="UniProtKB-SubCell"/>
</dbReference>
<keyword evidence="4 10" id="KW-0812">Transmembrane</keyword>
<evidence type="ECO:0000256" key="7">
    <source>
        <dbReference type="ARBA" id="ARBA00022989"/>
    </source>
</evidence>
<name>A0AAV9IRT1_CYACA</name>
<keyword evidence="13" id="KW-1185">Reference proteome</keyword>
<organism evidence="12 13">
    <name type="scientific">Cyanidium caldarium</name>
    <name type="common">Red alga</name>
    <dbReference type="NCBI Taxonomy" id="2771"/>
    <lineage>
        <taxon>Eukaryota</taxon>
        <taxon>Rhodophyta</taxon>
        <taxon>Bangiophyceae</taxon>
        <taxon>Cyanidiales</taxon>
        <taxon>Cyanidiaceae</taxon>
        <taxon>Cyanidium</taxon>
    </lineage>
</organism>
<dbReference type="AlphaFoldDB" id="A0AAV9IRT1"/>
<keyword evidence="5" id="KW-0547">Nucleotide-binding</keyword>
<feature type="transmembrane region" description="Helical" evidence="10">
    <location>
        <begin position="633"/>
        <end position="656"/>
    </location>
</feature>
<evidence type="ECO:0000256" key="3">
    <source>
        <dbReference type="ARBA" id="ARBA00022448"/>
    </source>
</evidence>
<dbReference type="InterPro" id="IPR003439">
    <property type="entry name" value="ABC_transporter-like_ATP-bd"/>
</dbReference>
<protein>
    <recommendedName>
        <fullName evidence="2">Probable ATP-dependent transporter ycf16</fullName>
    </recommendedName>
</protein>
<evidence type="ECO:0000256" key="8">
    <source>
        <dbReference type="ARBA" id="ARBA00023136"/>
    </source>
</evidence>
<keyword evidence="7 10" id="KW-1133">Transmembrane helix</keyword>
<dbReference type="GO" id="GO:0005524">
    <property type="term" value="F:ATP binding"/>
    <property type="evidence" value="ECO:0007669"/>
    <property type="project" value="UniProtKB-KW"/>
</dbReference>
<dbReference type="SMART" id="SM00382">
    <property type="entry name" value="AAA"/>
    <property type="match status" value="1"/>
</dbReference>
<dbReference type="EMBL" id="JANCYW010000003">
    <property type="protein sequence ID" value="KAK4535010.1"/>
    <property type="molecule type" value="Genomic_DNA"/>
</dbReference>
<keyword evidence="8 10" id="KW-0472">Membrane</keyword>
<feature type="transmembrane region" description="Helical" evidence="10">
    <location>
        <begin position="527"/>
        <end position="545"/>
    </location>
</feature>
<evidence type="ECO:0000256" key="10">
    <source>
        <dbReference type="SAM" id="Phobius"/>
    </source>
</evidence>
<feature type="compositionally biased region" description="Basic and acidic residues" evidence="9">
    <location>
        <begin position="146"/>
        <end position="160"/>
    </location>
</feature>
<evidence type="ECO:0000256" key="1">
    <source>
        <dbReference type="ARBA" id="ARBA00004141"/>
    </source>
</evidence>
<comment type="subcellular location">
    <subcellularLocation>
        <location evidence="1">Membrane</location>
        <topology evidence="1">Multi-pass membrane protein</topology>
    </subcellularLocation>
</comment>
<dbReference type="InterPro" id="IPR043926">
    <property type="entry name" value="ABCG_dom"/>
</dbReference>
<gene>
    <name evidence="12" type="ORF">CDCA_CDCA03G1035</name>
</gene>
<feature type="transmembrane region" description="Helical" evidence="10">
    <location>
        <begin position="797"/>
        <end position="818"/>
    </location>
</feature>
<evidence type="ECO:0000256" key="6">
    <source>
        <dbReference type="ARBA" id="ARBA00022840"/>
    </source>
</evidence>
<keyword evidence="3" id="KW-0813">Transport</keyword>